<protein>
    <submittedName>
        <fullName evidence="1">Uncharacterized protein</fullName>
    </submittedName>
</protein>
<keyword evidence="1" id="KW-0614">Plasmid</keyword>
<keyword evidence="2" id="KW-1185">Reference proteome</keyword>
<geneLocation type="plasmid" evidence="1 2">
    <name>pEB170</name>
</geneLocation>
<reference evidence="1 2" key="1">
    <citation type="journal article" date="2010" name="BMC Genomics">
        <title>Genome comparison of the epiphytic bacteria Erwinia billingiae and E. tasmaniensis with the pear pathogen E. pyrifoliae.</title>
        <authorList>
            <person name="Kube M."/>
            <person name="Migdoll A.M."/>
            <person name="Gehring I."/>
            <person name="Heitmann K."/>
            <person name="Mayer Y."/>
            <person name="Kuhl H."/>
            <person name="Knaust F."/>
            <person name="Geider K."/>
            <person name="Reinhardt R."/>
        </authorList>
    </citation>
    <scope>NUCLEOTIDE SEQUENCE [LARGE SCALE GENOMIC DNA]</scope>
    <source>
        <strain evidence="1 2">Eb661</strain>
        <plasmid evidence="1">pEB170</plasmid>
    </source>
</reference>
<dbReference type="KEGG" id="ebi:EbC_pEb17201550"/>
<dbReference type="AlphaFoldDB" id="D8MK10"/>
<sequence>MNDWFVVFEVHSRGEIIRYEVLLMAENAGVAMLGVALMGRTWWPDCLKEDGAHWHWGRGDVYLHTLWQVDDTVCAMPSDFRFVDRQTAAVTPEGVVVYDEWDERWETLFRWRWQEGLNLQR</sequence>
<evidence type="ECO:0000313" key="2">
    <source>
        <dbReference type="Proteomes" id="UP000008793"/>
    </source>
</evidence>
<dbReference type="GeneID" id="90514506"/>
<dbReference type="HOGENOM" id="CLU_2071447_0_0_6"/>
<dbReference type="RefSeq" id="WP_013199975.1">
    <property type="nucleotide sequence ID" value="NC_014305.1"/>
</dbReference>
<gene>
    <name evidence="1" type="ordered locus">EbC_pEb17201550</name>
</gene>
<name>D8MK10_ERWBE</name>
<accession>D8MK10</accession>
<dbReference type="EMBL" id="FP236830">
    <property type="protein sequence ID" value="CAX53608.1"/>
    <property type="molecule type" value="Genomic_DNA"/>
</dbReference>
<proteinExistence type="predicted"/>
<evidence type="ECO:0000313" key="1">
    <source>
        <dbReference type="EMBL" id="CAX53608.1"/>
    </source>
</evidence>
<organism evidence="2">
    <name type="scientific">Erwinia billingiae (strain Eb661)</name>
    <dbReference type="NCBI Taxonomy" id="634500"/>
    <lineage>
        <taxon>Bacteria</taxon>
        <taxon>Pseudomonadati</taxon>
        <taxon>Pseudomonadota</taxon>
        <taxon>Gammaproteobacteria</taxon>
        <taxon>Enterobacterales</taxon>
        <taxon>Erwiniaceae</taxon>
        <taxon>Erwinia</taxon>
    </lineage>
</organism>
<dbReference type="Proteomes" id="UP000008793">
    <property type="component" value="Plasmid pEB170"/>
</dbReference>